<feature type="transmembrane region" description="Helical" evidence="1">
    <location>
        <begin position="2891"/>
        <end position="2912"/>
    </location>
</feature>
<dbReference type="PANTHER" id="PTHR11319:SF35">
    <property type="entry name" value="OUTER MEMBRANE PROTEIN PMPC-RELATED"/>
    <property type="match status" value="1"/>
</dbReference>
<sequence length="3097" mass="353835">MQKNILSLLITILLTLFEQVYSNCNYISAGSIILSLSNPEQEIDVKLESRILNSKENIGYGLWVKYQPFIPISDISFSGKGQISSGQFIYLLEQKETKFNLLTFYISISDQTQTITHNVFYSFKKTTGTIVFNFEYEKYEGQWLLFYFYFNLLSESTMIGFYQLEQIITTKTQTINDIPALVKEITHQIGGKQDVINQFGEELRLTQFIGRLSSVFSQGSVNIFQDLETFLLDCSIETECQGSTYTLSSNNQVFLGLKYLFGSTSVFEYPIYVIKGWLKLQLFEKSPLDTVIFRVTINQDYQDDMEIGDKDIYLKYHQNVIPESNGFSITTYSYNFPTSNRYTSTASDIISNFGAQYLELFIKWHYIQYEIGTNNNQGQPVFMMYFPSLMVKQKIYKWNNQIKHFTGTKMYYYVGGDKQSKNYLRGYISDMSLSSYCTTPTITLSPNCHYSCLTCDGPNSNNCLSCPLNSQRIQSITQKICACKKKYVDIENEPICKPVSEIFPQMTEVEQELHCDTQGNDVCTIEKKECSFGYFQYEEYCIQCPGYSSFNTRSMIQCSNCLFYPDNFQQSFKCTQDTITYEYNENFSYYTVNRMERDVEFYNIIENGNGDYELILKYGFDKSDQCKKGYFLKNNNCISCVQGCQTCQHESLCQTCSSGYVLTGDFSCTQCLGCTDCTIQSEIVLCNICATGTYLSSNGSCIPCGQNCASCDSNGICQYCDDPTKYFQTFDGYNCQPCSIQNCIYCYQYYVKNGITYTTLDINYEILKSSQEQFYIGCALCQTNLYYNLLTLTCSEKPVTSTTTTTDPISGGGGGGGGGGDGPFDQIDDCTFGLIIDTTGDTECLISTTSKTSTQNRDCISISNCQECIEKYSLTITFCIVCVDGFYSSILTGQCLQCDTNCKTCIQQSQTYQDYWKWNIKAYYKYIFNQDDSHSFETYAVETFQNNFEVICTSCPLGYILDNHKCIKNCDLECTKCQIINGVATCVQCLETPYGFLKSQDSNGECLACPSNCGACLERTPSEITKFNPYFISSTSNLKYTRICYEKFNLDSPEGQYFNDQLLKTITFCETYNKCYYQVILVQNIYCSYNHFNQTADSLSGESQNLFKMKNIYIADLFQKKYLSAVETSGLFQYLNEKVIREVVFEYTLIQQNGEVCIIPSQSQLFSKIQQNVFTVQTVNLKFIGQLYPTTITLESTLTLSNFTTITFQNIQLDTFNQINSQSLGTAINLENQAISLNLILQDCVITTKNSTPIITSLYIMSEQGYSLSLINVIIENLKVINSEIFSFISKSLFNSNRLIVYNLKIINSYFSDTDLFYFEGKQNQLLFNTQMKAISITNTTFQNSNLMKSQTQLDYDIGQVLIQEIQLKEVIIKEKSSLLSIQGAESLKIQGLIMLDSIISQGSYLYICNIFDLQDIYINNTNITNSTMLSNDVEYSQSSNALINAAKVSIINCTIENVNYNNQQAIIKLISLEKISALNVSIKQFILSKSVITDIVQNKYISYQQAIIYIECQTCLFEDVEINRGHGLPEITILNSQNLSLNRIKFTQSILYHSKTLHQSVDCMLNYAYDYMYFYLYIGLYQNITINNLELFDSIAFNNPYIIIKAYDLMEKIQNEYINIQNSRFESNMLIITKRNSATSIISLYSEQNCKISIDCVVFNKNHLNQYIQDLSRQSASTLILQLQQGSVQITNTVFKQNLVTNSTDSILLIKSIDVLFQKNKFSNNNILLLSNLVQNLLLFEDQKDYDGMSIMQAFPINSKSGNGLIIANIISIDKTSVNNSFSLYGGGFYIIAQVTGTIYIQNSIFQNTLTSLQSSSFSTGGCLYIDAQLSELYLRIQSTTIENAFSRIQGGAIYIVPSQQQNYINLHNLTVINCFSIQYGFFSYQLSSLQSINSEVQFSGISFKITKAGFMKYLSLLVSPTSDDIDLIRNDNPLIKIKFGSVSIENCSFISTHIQFLIDIEFATNILIKDIFILNSTILFSPLIRLSLRQLYAGNILLININAENVKQYTDYSDSLCLISTYPILQSLTCPGGIIQENPIINEYDTSLEQEYQQLCNQNEVYKQANYNFSLFEIDNLNSSHSFEVQGLNFDSIICKSCQYGIFRIKGIFQLQTENIFFNKIKIFNSECGQTGCLSLIQSEDDESFLRSDLLLVNRRRQLQKHDYTNLIQQLDYQARIMNSKFLNNNAIYGGSVFIFQTKTLIHNCLFQKNKADIGGAIYYYSNESSMIIFDSEIIENQAKIAGGLYLNKQQLQKTIQLDVFLSNNNSTLFGSDVFENPRSLTISVDGGQTFLTKILIKQSSTMIIEKIIVTPYKILGQSERVKYLTFPSGRQIFSYQFFDQFQSEYIPYNLTFRIIALNKYNTQEKKLAGTTCTMTPSIINTTSEEVVLGLIGNLSYSKVKFNETTGDYNLDDLIIYFNPTYEEDIVLRLNIQCNIISIPEYDVTPPYLIKNYLTDYNLQVDIKTFQCQLGEFLNTTSGGCTLCDVIQNQYQVQWSAQSCSYKDDLKMKSIESSMIELRQSYWRAYYYSQTIEYCYHLTENCEGGWQPGDESCIIGHIGALCEGDGSYSISSQYSCGSCEDISGNVLTIFFISIWTLVSILMSVSSTVQMIEEFIIGIRLKAFGVTVVIKQASTAILIKVFTNYLQIISTIGTFQLQVPSGLASIVNSAGNPIESMAYSLDCFLINVSDILIIYFRIIWSLMMASSYITVFFTLGGIAIMFNSIKFRFSYITTALIYVFIYLQPNLIGGLISLISYRVISNEYWIQGNVAYRYDTYQHVKWLLGFCFPLLLLFAAIIPAYLWYGVRKNLHRLDLTKVRQIWGYLYNEYKLHAYYWETIKILQKELIIIVLAYYEDHIPIKASLVFLVLFGYSFLTTAQKPYMSGDLNYLDTQSTIACAVSIILGSSIYTAQQSDLQEIVWPFYIIIGILNALFIAQMLIKILFAYFVKLHDQIDQVKDFVKSHFPNFIRRHPFLYELFESRKKKQDRIRDRFGKLRNYLIAQAKKILEFKKLNNLEIPGRIKTELQDSQEALQEKNVLKLGINSINSPSIIPSERVDCKIEEKLAKSKSPKVYPEFPIRYISQDSLKSSFHQSQT</sequence>
<keyword evidence="1" id="KW-0472">Membrane</keyword>
<evidence type="ECO:0008006" key="5">
    <source>
        <dbReference type="Google" id="ProtNLM"/>
    </source>
</evidence>
<feature type="transmembrane region" description="Helical" evidence="1">
    <location>
        <begin position="2861"/>
        <end position="2879"/>
    </location>
</feature>
<comment type="caution">
    <text evidence="3">The sequence shown here is derived from an EMBL/GenBank/DDBJ whole genome shotgun (WGS) entry which is preliminary data.</text>
</comment>
<gene>
    <name evidence="3" type="ORF">PPENT_87.1.T1460008</name>
</gene>
<evidence type="ECO:0000313" key="4">
    <source>
        <dbReference type="Proteomes" id="UP000689195"/>
    </source>
</evidence>
<feature type="transmembrane region" description="Helical" evidence="1">
    <location>
        <begin position="2736"/>
        <end position="2761"/>
    </location>
</feature>
<dbReference type="OrthoDB" id="77931at2759"/>
<accession>A0A8S1XZF8</accession>
<dbReference type="EMBL" id="CAJJDO010000146">
    <property type="protein sequence ID" value="CAD8207023.1"/>
    <property type="molecule type" value="Genomic_DNA"/>
</dbReference>
<protein>
    <recommendedName>
        <fullName evidence="5">Transmembrane protein</fullName>
    </recommendedName>
</protein>
<keyword evidence="4" id="KW-1185">Reference proteome</keyword>
<dbReference type="PANTHER" id="PTHR11319">
    <property type="entry name" value="G PROTEIN-COUPLED RECEPTOR-RELATED"/>
    <property type="match status" value="1"/>
</dbReference>
<keyword evidence="2" id="KW-0732">Signal</keyword>
<feature type="transmembrane region" description="Helical" evidence="1">
    <location>
        <begin position="2781"/>
        <end position="2805"/>
    </location>
</feature>
<feature type="chain" id="PRO_5035944853" description="Transmembrane protein" evidence="2">
    <location>
        <begin position="23"/>
        <end position="3097"/>
    </location>
</feature>
<dbReference type="CDD" id="cd00064">
    <property type="entry name" value="FU"/>
    <property type="match status" value="1"/>
</dbReference>
<feature type="signal peptide" evidence="2">
    <location>
        <begin position="1"/>
        <end position="22"/>
    </location>
</feature>
<evidence type="ECO:0000256" key="1">
    <source>
        <dbReference type="SAM" id="Phobius"/>
    </source>
</evidence>
<organism evidence="3 4">
    <name type="scientific">Paramecium pentaurelia</name>
    <dbReference type="NCBI Taxonomy" id="43138"/>
    <lineage>
        <taxon>Eukaryota</taxon>
        <taxon>Sar</taxon>
        <taxon>Alveolata</taxon>
        <taxon>Ciliophora</taxon>
        <taxon>Intramacronucleata</taxon>
        <taxon>Oligohymenophorea</taxon>
        <taxon>Peniculida</taxon>
        <taxon>Parameciidae</taxon>
        <taxon>Paramecium</taxon>
    </lineage>
</organism>
<dbReference type="Proteomes" id="UP000689195">
    <property type="component" value="Unassembled WGS sequence"/>
</dbReference>
<feature type="transmembrane region" description="Helical" evidence="1">
    <location>
        <begin position="2924"/>
        <end position="2949"/>
    </location>
</feature>
<dbReference type="InterPro" id="IPR006212">
    <property type="entry name" value="Furin_repeat"/>
</dbReference>
<keyword evidence="1" id="KW-0812">Transmembrane</keyword>
<name>A0A8S1XZF8_9CILI</name>
<feature type="transmembrane region" description="Helical" evidence="1">
    <location>
        <begin position="2706"/>
        <end position="2724"/>
    </location>
</feature>
<proteinExistence type="predicted"/>
<evidence type="ECO:0000256" key="2">
    <source>
        <dbReference type="SAM" id="SignalP"/>
    </source>
</evidence>
<keyword evidence="1" id="KW-1133">Transmembrane helix</keyword>
<reference evidence="3" key="1">
    <citation type="submission" date="2021-01" db="EMBL/GenBank/DDBJ databases">
        <authorList>
            <consortium name="Genoscope - CEA"/>
            <person name="William W."/>
        </authorList>
    </citation>
    <scope>NUCLEOTIDE SEQUENCE</scope>
</reference>
<evidence type="ECO:0000313" key="3">
    <source>
        <dbReference type="EMBL" id="CAD8207023.1"/>
    </source>
</evidence>